<gene>
    <name evidence="1" type="ordered locus">ECH_0283</name>
</gene>
<evidence type="ECO:0000313" key="2">
    <source>
        <dbReference type="Proteomes" id="UP000008320"/>
    </source>
</evidence>
<proteinExistence type="predicted"/>
<dbReference type="Proteomes" id="UP000008320">
    <property type="component" value="Chromosome"/>
</dbReference>
<dbReference type="KEGG" id="ech:ECH_0283"/>
<evidence type="ECO:0000313" key="1">
    <source>
        <dbReference type="EMBL" id="ABD45236.1"/>
    </source>
</evidence>
<dbReference type="AlphaFoldDB" id="Q2GHH9"/>
<accession>Q2GHH9</accession>
<organism evidence="1 2">
    <name type="scientific">Ehrlichia chaffeensis (strain ATCC CRL-10679 / Arkansas)</name>
    <dbReference type="NCBI Taxonomy" id="205920"/>
    <lineage>
        <taxon>Bacteria</taxon>
        <taxon>Pseudomonadati</taxon>
        <taxon>Pseudomonadota</taxon>
        <taxon>Alphaproteobacteria</taxon>
        <taxon>Rickettsiales</taxon>
        <taxon>Anaplasmataceae</taxon>
        <taxon>Ehrlichia</taxon>
    </lineage>
</organism>
<dbReference type="HOGENOM" id="CLU_3183130_0_0_5"/>
<reference evidence="1 2" key="1">
    <citation type="journal article" date="2006" name="PLoS Genet.">
        <title>Comparative genomics of emerging human ehrlichiosis agents.</title>
        <authorList>
            <person name="Dunning Hotopp J.C."/>
            <person name="Lin M."/>
            <person name="Madupu R."/>
            <person name="Crabtree J."/>
            <person name="Angiuoli S.V."/>
            <person name="Eisen J.A."/>
            <person name="Seshadri R."/>
            <person name="Ren Q."/>
            <person name="Wu M."/>
            <person name="Utterback T.R."/>
            <person name="Smith S."/>
            <person name="Lewis M."/>
            <person name="Khouri H."/>
            <person name="Zhang C."/>
            <person name="Niu H."/>
            <person name="Lin Q."/>
            <person name="Ohashi N."/>
            <person name="Zhi N."/>
            <person name="Nelson W."/>
            <person name="Brinkac L.M."/>
            <person name="Dodson R.J."/>
            <person name="Rosovitz M.J."/>
            <person name="Sundaram J."/>
            <person name="Daugherty S.C."/>
            <person name="Davidsen T."/>
            <person name="Durkin A.S."/>
            <person name="Gwinn M."/>
            <person name="Haft D.H."/>
            <person name="Selengut J.D."/>
            <person name="Sullivan S.A."/>
            <person name="Zafar N."/>
            <person name="Zhou L."/>
            <person name="Benahmed F."/>
            <person name="Forberger H."/>
            <person name="Halpin R."/>
            <person name="Mulligan S."/>
            <person name="Robinson J."/>
            <person name="White O."/>
            <person name="Rikihisa Y."/>
            <person name="Tettelin H."/>
        </authorList>
    </citation>
    <scope>NUCLEOTIDE SEQUENCE [LARGE SCALE GENOMIC DNA]</scope>
    <source>
        <strain evidence="2">ATCC CRL-10679 / Arkansas</strain>
    </source>
</reference>
<sequence length="46" mass="5349">MRHSNITQKISNTTIIILIINTFDVITYKPFYAIISIYTTFIKNAI</sequence>
<keyword evidence="2" id="KW-1185">Reference proteome</keyword>
<dbReference type="EMBL" id="CP000236">
    <property type="protein sequence ID" value="ABD45236.1"/>
    <property type="molecule type" value="Genomic_DNA"/>
</dbReference>
<name>Q2GHH9_EHRCR</name>
<protein>
    <submittedName>
        <fullName evidence="1">Uncharacterized protein</fullName>
    </submittedName>
</protein>